<dbReference type="RefSeq" id="XP_026737713.1">
    <property type="nucleotide sequence ID" value="XM_026881912.1"/>
</dbReference>
<dbReference type="GeneID" id="113500956"/>
<dbReference type="KEGG" id="tnl:113500956"/>
<evidence type="ECO:0000259" key="1">
    <source>
        <dbReference type="Pfam" id="PF03732"/>
    </source>
</evidence>
<evidence type="ECO:0000313" key="3">
    <source>
        <dbReference type="RefSeq" id="XP_026737713.1"/>
    </source>
</evidence>
<dbReference type="Pfam" id="PF03732">
    <property type="entry name" value="Retrotrans_gag"/>
    <property type="match status" value="1"/>
</dbReference>
<dbReference type="InterPro" id="IPR005162">
    <property type="entry name" value="Retrotrans_gag_dom"/>
</dbReference>
<protein>
    <submittedName>
        <fullName evidence="3">Uncharacterized protein LOC113500956</fullName>
    </submittedName>
</protein>
<proteinExistence type="predicted"/>
<reference evidence="3" key="1">
    <citation type="submission" date="2025-08" db="UniProtKB">
        <authorList>
            <consortium name="RefSeq"/>
        </authorList>
    </citation>
    <scope>IDENTIFICATION</scope>
</reference>
<organism evidence="2 3">
    <name type="scientific">Trichoplusia ni</name>
    <name type="common">Cabbage looper</name>
    <dbReference type="NCBI Taxonomy" id="7111"/>
    <lineage>
        <taxon>Eukaryota</taxon>
        <taxon>Metazoa</taxon>
        <taxon>Ecdysozoa</taxon>
        <taxon>Arthropoda</taxon>
        <taxon>Hexapoda</taxon>
        <taxon>Insecta</taxon>
        <taxon>Pterygota</taxon>
        <taxon>Neoptera</taxon>
        <taxon>Endopterygota</taxon>
        <taxon>Lepidoptera</taxon>
        <taxon>Glossata</taxon>
        <taxon>Ditrysia</taxon>
        <taxon>Noctuoidea</taxon>
        <taxon>Noctuidae</taxon>
        <taxon>Plusiinae</taxon>
        <taxon>Trichoplusia</taxon>
    </lineage>
</organism>
<feature type="domain" description="Retrotransposon gag" evidence="1">
    <location>
        <begin position="206"/>
        <end position="291"/>
    </location>
</feature>
<sequence>MAFPIKFLLLQKSELLYEVTIRGEVPVDNVTELRRQITRLTQKYPPEDIYESCLDFVEDCNGFAETLEKVKNNITLLKSDTQKSLVDRTQSLLHHLHYRLQRIVPPLTPEHNKLLNNLKSTYNTLSSHFADILKSSGPSVEGVTASKVDSLAEGITKIAVTCDRGLSSDISKLKYDGKTCVRAFIQRLNEFRTAKEVSDTKMMNAATEIFTGDALHWFRSVKSHVNSWDELLVLLKDDFDIVDYDYRMLSEIRNRSQGNAENITIYLAIMEGMFSRLSKPMSEVDKLDIILHNIRPCYANILATSPDITSVNHLRTLCRNFERVT</sequence>
<name>A0A7E5WAI2_TRINI</name>
<dbReference type="InParanoid" id="A0A7E5WAI2"/>
<dbReference type="AlphaFoldDB" id="A0A7E5WAI2"/>
<gene>
    <name evidence="3" type="primary">LOC113500956</name>
</gene>
<evidence type="ECO:0000313" key="2">
    <source>
        <dbReference type="Proteomes" id="UP000322000"/>
    </source>
</evidence>
<keyword evidence="2" id="KW-1185">Reference proteome</keyword>
<dbReference type="OrthoDB" id="8006889at2759"/>
<dbReference type="Proteomes" id="UP000322000">
    <property type="component" value="Chromosome 15"/>
</dbReference>
<accession>A0A7E5WAI2</accession>